<protein>
    <submittedName>
        <fullName evidence="2">Uncharacterized protein</fullName>
    </submittedName>
</protein>
<gene>
    <name evidence="2" type="ORF">Pcinc_016009</name>
</gene>
<feature type="compositionally biased region" description="Low complexity" evidence="1">
    <location>
        <begin position="55"/>
        <end position="71"/>
    </location>
</feature>
<dbReference type="EMBL" id="JAWQEG010001446">
    <property type="protein sequence ID" value="KAK3879411.1"/>
    <property type="molecule type" value="Genomic_DNA"/>
</dbReference>
<reference evidence="2" key="1">
    <citation type="submission" date="2023-10" db="EMBL/GenBank/DDBJ databases">
        <title>Genome assemblies of two species of porcelain crab, Petrolisthes cinctipes and Petrolisthes manimaculis (Anomura: Porcellanidae).</title>
        <authorList>
            <person name="Angst P."/>
        </authorList>
    </citation>
    <scope>NUCLEOTIDE SEQUENCE</scope>
    <source>
        <strain evidence="2">PB745_01</strain>
        <tissue evidence="2">Gill</tissue>
    </source>
</reference>
<proteinExistence type="predicted"/>
<organism evidence="2 3">
    <name type="scientific">Petrolisthes cinctipes</name>
    <name type="common">Flat porcelain crab</name>
    <dbReference type="NCBI Taxonomy" id="88211"/>
    <lineage>
        <taxon>Eukaryota</taxon>
        <taxon>Metazoa</taxon>
        <taxon>Ecdysozoa</taxon>
        <taxon>Arthropoda</taxon>
        <taxon>Crustacea</taxon>
        <taxon>Multicrustacea</taxon>
        <taxon>Malacostraca</taxon>
        <taxon>Eumalacostraca</taxon>
        <taxon>Eucarida</taxon>
        <taxon>Decapoda</taxon>
        <taxon>Pleocyemata</taxon>
        <taxon>Anomura</taxon>
        <taxon>Galatheoidea</taxon>
        <taxon>Porcellanidae</taxon>
        <taxon>Petrolisthes</taxon>
    </lineage>
</organism>
<evidence type="ECO:0000256" key="1">
    <source>
        <dbReference type="SAM" id="MobiDB-lite"/>
    </source>
</evidence>
<name>A0AAE1KMF2_PETCI</name>
<dbReference type="AlphaFoldDB" id="A0AAE1KMF2"/>
<sequence length="105" mass="11233">MFLSCSQQKHKSWRVWQCGRERVPRLWFSRGCGGRCGGSVRHGYLPLPSHHHHTTPSMMAPASSTSSSSSSLTHMGLGAAPSTASPSSSSSAEDFFLGDMASHLG</sequence>
<dbReference type="Proteomes" id="UP001286313">
    <property type="component" value="Unassembled WGS sequence"/>
</dbReference>
<keyword evidence="3" id="KW-1185">Reference proteome</keyword>
<feature type="compositionally biased region" description="Low complexity" evidence="1">
    <location>
        <begin position="79"/>
        <end position="92"/>
    </location>
</feature>
<evidence type="ECO:0000313" key="2">
    <source>
        <dbReference type="EMBL" id="KAK3879411.1"/>
    </source>
</evidence>
<accession>A0AAE1KMF2</accession>
<evidence type="ECO:0000313" key="3">
    <source>
        <dbReference type="Proteomes" id="UP001286313"/>
    </source>
</evidence>
<comment type="caution">
    <text evidence="2">The sequence shown here is derived from an EMBL/GenBank/DDBJ whole genome shotgun (WGS) entry which is preliminary data.</text>
</comment>
<feature type="region of interest" description="Disordered" evidence="1">
    <location>
        <begin position="47"/>
        <end position="92"/>
    </location>
</feature>